<dbReference type="Pfam" id="PF06537">
    <property type="entry name" value="DHOR"/>
    <property type="match status" value="1"/>
</dbReference>
<dbReference type="GO" id="GO:0004130">
    <property type="term" value="F:cytochrome-c peroxidase activity"/>
    <property type="evidence" value="ECO:0007669"/>
    <property type="project" value="TreeGrafter"/>
</dbReference>
<dbReference type="PROSITE" id="PS51007">
    <property type="entry name" value="CYTC"/>
    <property type="match status" value="1"/>
</dbReference>
<keyword evidence="8" id="KW-1185">Reference proteome</keyword>
<evidence type="ECO:0000256" key="1">
    <source>
        <dbReference type="ARBA" id="ARBA00022617"/>
    </source>
</evidence>
<keyword evidence="5" id="KW-0732">Signal</keyword>
<dbReference type="RefSeq" id="WP_186437505.1">
    <property type="nucleotide sequence ID" value="NZ_CYPS01000067.1"/>
</dbReference>
<dbReference type="InterPro" id="IPR010538">
    <property type="entry name" value="DHOR"/>
</dbReference>
<evidence type="ECO:0000256" key="2">
    <source>
        <dbReference type="ARBA" id="ARBA00022723"/>
    </source>
</evidence>
<evidence type="ECO:0000313" key="7">
    <source>
        <dbReference type="EMBL" id="CUH45409.1"/>
    </source>
</evidence>
<dbReference type="GO" id="GO:0009055">
    <property type="term" value="F:electron transfer activity"/>
    <property type="evidence" value="ECO:0007669"/>
    <property type="project" value="InterPro"/>
</dbReference>
<dbReference type="EMBL" id="CYPS01000067">
    <property type="protein sequence ID" value="CUH45409.1"/>
    <property type="molecule type" value="Genomic_DNA"/>
</dbReference>
<dbReference type="PANTHER" id="PTHR30600:SF4">
    <property type="entry name" value="CYTOCHROME C DOMAIN-CONTAINING PROTEIN"/>
    <property type="match status" value="1"/>
</dbReference>
<keyword evidence="3 4" id="KW-0408">Iron</keyword>
<reference evidence="8" key="1">
    <citation type="submission" date="2015-09" db="EMBL/GenBank/DDBJ databases">
        <authorList>
            <person name="Rodrigo-Torres L."/>
            <person name="Arahal D.R."/>
        </authorList>
    </citation>
    <scope>NUCLEOTIDE SEQUENCE [LARGE SCALE GENOMIC DNA]</scope>
    <source>
        <strain evidence="8">CECT 4293</strain>
    </source>
</reference>
<feature type="chain" id="PRO_5006061318" evidence="5">
    <location>
        <begin position="31"/>
        <end position="515"/>
    </location>
</feature>
<organism evidence="7 8">
    <name type="scientific">Ruegeria atlantica</name>
    <dbReference type="NCBI Taxonomy" id="81569"/>
    <lineage>
        <taxon>Bacteria</taxon>
        <taxon>Pseudomonadati</taxon>
        <taxon>Pseudomonadota</taxon>
        <taxon>Alphaproteobacteria</taxon>
        <taxon>Rhodobacterales</taxon>
        <taxon>Roseobacteraceae</taxon>
        <taxon>Ruegeria</taxon>
    </lineage>
</organism>
<feature type="signal peptide" evidence="5">
    <location>
        <begin position="1"/>
        <end position="30"/>
    </location>
</feature>
<evidence type="ECO:0000256" key="4">
    <source>
        <dbReference type="PROSITE-ProRule" id="PRU00433"/>
    </source>
</evidence>
<name>A0A0P1E8H8_9RHOB</name>
<feature type="domain" description="Cytochrome c" evidence="6">
    <location>
        <begin position="383"/>
        <end position="515"/>
    </location>
</feature>
<proteinExistence type="predicted"/>
<dbReference type="Proteomes" id="UP000050786">
    <property type="component" value="Unassembled WGS sequence"/>
</dbReference>
<dbReference type="InterPro" id="IPR051395">
    <property type="entry name" value="Cytochrome_c_Peroxidase/MauG"/>
</dbReference>
<dbReference type="GO" id="GO:0020037">
    <property type="term" value="F:heme binding"/>
    <property type="evidence" value="ECO:0007669"/>
    <property type="project" value="InterPro"/>
</dbReference>
<gene>
    <name evidence="7" type="ORF">RUM4293_04323</name>
</gene>
<dbReference type="GO" id="GO:0046872">
    <property type="term" value="F:metal ion binding"/>
    <property type="evidence" value="ECO:0007669"/>
    <property type="project" value="UniProtKB-KW"/>
</dbReference>
<evidence type="ECO:0000256" key="5">
    <source>
        <dbReference type="SAM" id="SignalP"/>
    </source>
</evidence>
<evidence type="ECO:0000313" key="8">
    <source>
        <dbReference type="Proteomes" id="UP000050786"/>
    </source>
</evidence>
<accession>A0A0P1E8H8</accession>
<keyword evidence="1 4" id="KW-0349">Heme</keyword>
<evidence type="ECO:0000259" key="6">
    <source>
        <dbReference type="PROSITE" id="PS51007"/>
    </source>
</evidence>
<dbReference type="InterPro" id="IPR009056">
    <property type="entry name" value="Cyt_c-like_dom"/>
</dbReference>
<dbReference type="SUPFAM" id="SSF46626">
    <property type="entry name" value="Cytochrome c"/>
    <property type="match status" value="1"/>
</dbReference>
<protein>
    <submittedName>
        <fullName evidence="7">Putative thiol oxidoreductase</fullName>
    </submittedName>
</protein>
<evidence type="ECO:0000256" key="3">
    <source>
        <dbReference type="ARBA" id="ARBA00023004"/>
    </source>
</evidence>
<dbReference type="InterPro" id="IPR036909">
    <property type="entry name" value="Cyt_c-like_dom_sf"/>
</dbReference>
<dbReference type="AlphaFoldDB" id="A0A0P1E8H8"/>
<dbReference type="Gene3D" id="1.10.760.10">
    <property type="entry name" value="Cytochrome c-like domain"/>
    <property type="match status" value="1"/>
</dbReference>
<dbReference type="PIRSF" id="PIRSF028099">
    <property type="entry name" value="DUF1111"/>
    <property type="match status" value="1"/>
</dbReference>
<sequence length="515" mass="56230">MRNSTHRKWTKAHKLSLVTVAALAATQSLSAELRDLHLNYLPRTEDEQARIARVTAAPDDFSAPQRYEELPGGAATVRARTDADAFSQPSGNLSFEQELDFKVGNGLFKKIWVSSPSSTLASDGLGPLYNARSCQRCHIKDGRGHTPNGPDDNAISMFLRVSIPGTSEDGYAEIEDYIATLPEPNYGGQMQDLALPGHPAEYRLDITYEDVPVTLADGETITLRRPTYEAADLGYGPLHPDAMISPRVAPQMIGLGLLEAIPVEDLMANADPEDEDGDGISGRPNIVWAIEYGAPMIGRFGHKAGMPTIMEQSAAAFAGDIGISSPLYPAPHGDCTTSQVDCVNAPHGDGGDRTFEIDQVGMDLVAFYSRNLGVPARRDMDDPQVLRGKQVFHDTGCASCHTPSFVTHRMEDRPEHSFQLIWSYSDLLLHDMGEALADNRPEARATGREWRTPPLWGIGLTQQVSGHTQFLHDGRAQSLLEAILWHGGEAQTARDTVVGMPKPDRDALIRFLESL</sequence>
<keyword evidence="2 4" id="KW-0479">Metal-binding</keyword>
<dbReference type="PANTHER" id="PTHR30600">
    <property type="entry name" value="CYTOCHROME C PEROXIDASE-RELATED"/>
    <property type="match status" value="1"/>
</dbReference>